<proteinExistence type="predicted"/>
<evidence type="ECO:0000313" key="2">
    <source>
        <dbReference type="EMBL" id="KAF1759502.1"/>
    </source>
</evidence>
<dbReference type="CTD" id="9828250"/>
<evidence type="ECO:0000313" key="3">
    <source>
        <dbReference type="Proteomes" id="UP000483820"/>
    </source>
</evidence>
<accession>A0A6A5GYX5</accession>
<feature type="region of interest" description="Disordered" evidence="1">
    <location>
        <begin position="86"/>
        <end position="122"/>
    </location>
</feature>
<gene>
    <name evidence="2" type="ORF">GCK72_015969</name>
</gene>
<protein>
    <submittedName>
        <fullName evidence="2">Uncharacterized protein</fullName>
    </submittedName>
</protein>
<dbReference type="EMBL" id="WUAV01000004">
    <property type="protein sequence ID" value="KAF1759502.1"/>
    <property type="molecule type" value="Genomic_DNA"/>
</dbReference>
<feature type="compositionally biased region" description="Basic and acidic residues" evidence="1">
    <location>
        <begin position="86"/>
        <end position="104"/>
    </location>
</feature>
<dbReference type="RefSeq" id="XP_003098734.2">
    <property type="nucleotide sequence ID" value="XM_003098686.2"/>
</dbReference>
<dbReference type="KEGG" id="crq:GCK72_015969"/>
<evidence type="ECO:0000256" key="1">
    <source>
        <dbReference type="SAM" id="MobiDB-lite"/>
    </source>
</evidence>
<dbReference type="AlphaFoldDB" id="A0A6A5GYX5"/>
<dbReference type="Proteomes" id="UP000483820">
    <property type="component" value="Chromosome IV"/>
</dbReference>
<name>A0A6A5GYX5_CAERE</name>
<reference evidence="2 3" key="1">
    <citation type="submission" date="2019-12" db="EMBL/GenBank/DDBJ databases">
        <title>Chromosome-level assembly of the Caenorhabditis remanei genome.</title>
        <authorList>
            <person name="Teterina A.A."/>
            <person name="Willis J.H."/>
            <person name="Phillips P.C."/>
        </authorList>
    </citation>
    <scope>NUCLEOTIDE SEQUENCE [LARGE SCALE GENOMIC DNA]</scope>
    <source>
        <strain evidence="2 3">PX506</strain>
        <tissue evidence="2">Whole organism</tissue>
    </source>
</reference>
<sequence length="365" mass="41480">METIPLGLLVELLKSFHWALPNNISLESIIESELQFRQQLLLLQQNPQLSPMTVLPSPTVTPESVVTSSPVSVSVDEVIDVVKVQEQRVEPMEPEAEPEKGKEKTTKKRERRSPVSPSKTYSDCEKKHFLDVAYENNWGTTVAANKFTRIWGKGPTRRMFYWWREQFKRDNDRDHKTLSVLKDRKTELSLELTQFVQNQEQLKIKSQADRAKACLHQLEAVDSEIESFLGKKQKSMCSITGEKCVHGDGIQEENNAIKKFTNSFVCDFCKMPFQKESTCFLHQKLCESRFINPIQLTASDLAKTSERIVVQKLDEPATVPPPPPTVIQLTPPTYESYNNELTELAEQLIARLAACAAGQTTVISN</sequence>
<organism evidence="2 3">
    <name type="scientific">Caenorhabditis remanei</name>
    <name type="common">Caenorhabditis vulgaris</name>
    <dbReference type="NCBI Taxonomy" id="31234"/>
    <lineage>
        <taxon>Eukaryota</taxon>
        <taxon>Metazoa</taxon>
        <taxon>Ecdysozoa</taxon>
        <taxon>Nematoda</taxon>
        <taxon>Chromadorea</taxon>
        <taxon>Rhabditida</taxon>
        <taxon>Rhabditina</taxon>
        <taxon>Rhabditomorpha</taxon>
        <taxon>Rhabditoidea</taxon>
        <taxon>Rhabditidae</taxon>
        <taxon>Peloderinae</taxon>
        <taxon>Caenorhabditis</taxon>
    </lineage>
</organism>
<comment type="caution">
    <text evidence="2">The sequence shown here is derived from an EMBL/GenBank/DDBJ whole genome shotgun (WGS) entry which is preliminary data.</text>
</comment>
<dbReference type="GeneID" id="9828250"/>